<evidence type="ECO:0000256" key="7">
    <source>
        <dbReference type="ARBA" id="ARBA00023015"/>
    </source>
</evidence>
<evidence type="ECO:0000256" key="9">
    <source>
        <dbReference type="ARBA" id="ARBA00023157"/>
    </source>
</evidence>
<dbReference type="GO" id="GO:0045892">
    <property type="term" value="P:negative regulation of DNA-templated transcription"/>
    <property type="evidence" value="ECO:0007669"/>
    <property type="project" value="TreeGrafter"/>
</dbReference>
<accession>A0A6J6GLV4</accession>
<dbReference type="PROSITE" id="PS51674">
    <property type="entry name" value="4FE4S_WBL"/>
    <property type="match status" value="1"/>
</dbReference>
<dbReference type="GO" id="GO:0046872">
    <property type="term" value="F:metal ion binding"/>
    <property type="evidence" value="ECO:0007669"/>
    <property type="project" value="UniProtKB-KW"/>
</dbReference>
<evidence type="ECO:0000256" key="2">
    <source>
        <dbReference type="ARBA" id="ARBA00006597"/>
    </source>
</evidence>
<dbReference type="EMBL" id="CAEZTS010000302">
    <property type="protein sequence ID" value="CAB4600124.1"/>
    <property type="molecule type" value="Genomic_DNA"/>
</dbReference>
<dbReference type="InterPro" id="IPR034768">
    <property type="entry name" value="4FE4S_WBL"/>
</dbReference>
<dbReference type="AlphaFoldDB" id="A0A6J6GLV4"/>
<organism evidence="12">
    <name type="scientific">freshwater metagenome</name>
    <dbReference type="NCBI Taxonomy" id="449393"/>
    <lineage>
        <taxon>unclassified sequences</taxon>
        <taxon>metagenomes</taxon>
        <taxon>ecological metagenomes</taxon>
    </lineage>
</organism>
<name>A0A6J6GLV4_9ZZZZ</name>
<dbReference type="GO" id="GO:0051539">
    <property type="term" value="F:4 iron, 4 sulfur cluster binding"/>
    <property type="evidence" value="ECO:0007669"/>
    <property type="project" value="UniProtKB-KW"/>
</dbReference>
<evidence type="ECO:0000256" key="6">
    <source>
        <dbReference type="ARBA" id="ARBA00023014"/>
    </source>
</evidence>
<evidence type="ECO:0000256" key="5">
    <source>
        <dbReference type="ARBA" id="ARBA00023004"/>
    </source>
</evidence>
<keyword evidence="3" id="KW-0004">4Fe-4S</keyword>
<feature type="domain" description="4Fe-4S Wbl-type" evidence="11">
    <location>
        <begin position="1"/>
        <end position="51"/>
    </location>
</feature>
<keyword evidence="10" id="KW-0804">Transcription</keyword>
<comment type="similarity">
    <text evidence="2">Belongs to the WhiB family.</text>
</comment>
<dbReference type="InterPro" id="IPR003482">
    <property type="entry name" value="Whib"/>
</dbReference>
<comment type="cofactor">
    <cofactor evidence="1">
        <name>[4Fe-4S] cluster</name>
        <dbReference type="ChEBI" id="CHEBI:49883"/>
    </cofactor>
</comment>
<evidence type="ECO:0000256" key="4">
    <source>
        <dbReference type="ARBA" id="ARBA00022723"/>
    </source>
</evidence>
<dbReference type="Pfam" id="PF02467">
    <property type="entry name" value="Whib"/>
    <property type="match status" value="1"/>
</dbReference>
<dbReference type="GO" id="GO:0003677">
    <property type="term" value="F:DNA binding"/>
    <property type="evidence" value="ECO:0007669"/>
    <property type="project" value="UniProtKB-KW"/>
</dbReference>
<keyword evidence="9" id="KW-1015">Disulfide bond</keyword>
<reference evidence="12" key="1">
    <citation type="submission" date="2020-05" db="EMBL/GenBank/DDBJ databases">
        <authorList>
            <person name="Chiriac C."/>
            <person name="Salcher M."/>
            <person name="Ghai R."/>
            <person name="Kavagutti S V."/>
        </authorList>
    </citation>
    <scope>NUCLEOTIDE SEQUENCE</scope>
</reference>
<evidence type="ECO:0000256" key="10">
    <source>
        <dbReference type="ARBA" id="ARBA00023163"/>
    </source>
</evidence>
<gene>
    <name evidence="12" type="ORF">UFOPK1722_02159</name>
</gene>
<dbReference type="PANTHER" id="PTHR38839">
    <property type="entry name" value="TRANSCRIPTIONAL REGULATOR WHID-RELATED"/>
    <property type="match status" value="1"/>
</dbReference>
<dbReference type="PANTHER" id="PTHR38839:SF6">
    <property type="entry name" value="TRANSCRIPTIONAL REGULATOR WHIB1"/>
    <property type="match status" value="1"/>
</dbReference>
<proteinExistence type="inferred from homology"/>
<dbReference type="GO" id="GO:0047134">
    <property type="term" value="F:protein-disulfide reductase [NAD(P)H] activity"/>
    <property type="evidence" value="ECO:0007669"/>
    <property type="project" value="TreeGrafter"/>
</dbReference>
<evidence type="ECO:0000313" key="12">
    <source>
        <dbReference type="EMBL" id="CAB4600124.1"/>
    </source>
</evidence>
<keyword evidence="5" id="KW-0408">Iron</keyword>
<dbReference type="GO" id="GO:0045454">
    <property type="term" value="P:cell redox homeostasis"/>
    <property type="evidence" value="ECO:0007669"/>
    <property type="project" value="TreeGrafter"/>
</dbReference>
<sequence>MGTTGQALLQIDRAKQVCNECNVRVSCLEFALETNQDSGIWGGTSEEERRNIRRQIAARNRAAQQNHTAAPAS</sequence>
<keyword evidence="8" id="KW-0238">DNA-binding</keyword>
<keyword evidence="4" id="KW-0479">Metal-binding</keyword>
<evidence type="ECO:0000259" key="11">
    <source>
        <dbReference type="PROSITE" id="PS51674"/>
    </source>
</evidence>
<protein>
    <submittedName>
        <fullName evidence="12">Unannotated protein</fullName>
    </submittedName>
</protein>
<evidence type="ECO:0000256" key="8">
    <source>
        <dbReference type="ARBA" id="ARBA00023125"/>
    </source>
</evidence>
<keyword evidence="7" id="KW-0805">Transcription regulation</keyword>
<keyword evidence="6" id="KW-0411">Iron-sulfur</keyword>
<evidence type="ECO:0000256" key="3">
    <source>
        <dbReference type="ARBA" id="ARBA00022485"/>
    </source>
</evidence>
<evidence type="ECO:0000256" key="1">
    <source>
        <dbReference type="ARBA" id="ARBA00001966"/>
    </source>
</evidence>